<dbReference type="InterPro" id="IPR004088">
    <property type="entry name" value="KH_dom_type_1"/>
</dbReference>
<feature type="compositionally biased region" description="Polar residues" evidence="3">
    <location>
        <begin position="533"/>
        <end position="547"/>
    </location>
</feature>
<feature type="compositionally biased region" description="Polar residues" evidence="3">
    <location>
        <begin position="489"/>
        <end position="502"/>
    </location>
</feature>
<feature type="compositionally biased region" description="Polar residues" evidence="3">
    <location>
        <begin position="629"/>
        <end position="642"/>
    </location>
</feature>
<dbReference type="Pfam" id="PF00013">
    <property type="entry name" value="KH_1"/>
    <property type="match status" value="2"/>
</dbReference>
<feature type="compositionally biased region" description="Polar residues" evidence="3">
    <location>
        <begin position="326"/>
        <end position="342"/>
    </location>
</feature>
<feature type="domain" description="K Homology" evidence="4">
    <location>
        <begin position="156"/>
        <end position="229"/>
    </location>
</feature>
<dbReference type="SMART" id="SM00322">
    <property type="entry name" value="KH"/>
    <property type="match status" value="2"/>
</dbReference>
<evidence type="ECO:0000256" key="2">
    <source>
        <dbReference type="PROSITE-ProRule" id="PRU00117"/>
    </source>
</evidence>
<dbReference type="PANTHER" id="PTHR10288">
    <property type="entry name" value="KH DOMAIN CONTAINING RNA BINDING PROTEIN"/>
    <property type="match status" value="1"/>
</dbReference>
<dbReference type="InterPro" id="IPR004087">
    <property type="entry name" value="KH_dom"/>
</dbReference>
<gene>
    <name evidence="5" type="ORF">H6P81_000112</name>
</gene>
<feature type="compositionally biased region" description="Pro residues" evidence="3">
    <location>
        <begin position="506"/>
        <end position="523"/>
    </location>
</feature>
<feature type="region of interest" description="Disordered" evidence="3">
    <location>
        <begin position="326"/>
        <end position="713"/>
    </location>
</feature>
<dbReference type="PROSITE" id="PS50084">
    <property type="entry name" value="KH_TYPE_1"/>
    <property type="match status" value="2"/>
</dbReference>
<feature type="compositionally biased region" description="Polar residues" evidence="3">
    <location>
        <begin position="147"/>
        <end position="159"/>
    </location>
</feature>
<feature type="compositionally biased region" description="Low complexity" evidence="3">
    <location>
        <begin position="376"/>
        <end position="393"/>
    </location>
</feature>
<evidence type="ECO:0000313" key="6">
    <source>
        <dbReference type="Proteomes" id="UP000825729"/>
    </source>
</evidence>
<name>A0AAV7F4L5_ARIFI</name>
<feature type="region of interest" description="Disordered" evidence="3">
    <location>
        <begin position="1"/>
        <end position="162"/>
    </location>
</feature>
<feature type="compositionally biased region" description="Low complexity" evidence="3">
    <location>
        <begin position="343"/>
        <end position="355"/>
    </location>
</feature>
<sequence>MAEEDVTPSASPVTADHKRKLEDLEAEAPNGESTSPPSPEISETNGKQDEVLEPVEVEEDEERHSDVPEVKRQRLEEESADGAEPSLQDQRTEAPSEEGAQLAPTGITQEAEEEPVSTTADGHPGGSDEVPPAAAETDHPPDESAPATEQSEELTQQTSRKIEVPNNKVGVLIGKAGDTIRLLQYNSGAKIQITRDAEADPYAVSRPVELIGSLESITKAEQLIKDVIAEADAGGSPSLVARGFGTAQTGSEQVQIQVPNEKVGLIIGKGGETIKNLQTRSGARIQLIPQHRPDGDQSKERTVRVTGNKKQIETAREMIKEVMNQTPMKPSSFSGGYPQQTFRPRGPQGLQQWGPPRGPPPPAQPSSYDYQQRGMYPPQVGQYPPQAYGGYPQQPAPRPGYSPGWEQRPPSQSQGPPPQGGGYDYYGQAGAPPASVAAPGHPQAHPNYNYGQTQGSEYGQPHGYSQSMAPQQSYESHAPMQHPYGAPQQGYSQPSGVPSGYTQPYGRPPYGMPQAQGPPPQSYGPPRAAQPGDMQQYQGQPMTTAPTYASGGPPPQQSYPYGANGPAQQPYPYGPTAGASDGYNQPASVPAQGYGQHGGPGPYGQPTGGAGQAGYAQGGQAGGYAQYPSSQQGYGEQQTPGNPNYGGYQGSTDAGYASGAGQAYGAPPSGQLGYAQPPSNPPTYDQSMPQAGYGAHAGAAPVGYTKSLSPQPGYAQYAGTAGTTAAAGTAPDGQLYAQGHH</sequence>
<feature type="compositionally biased region" description="Gly residues" evidence="3">
    <location>
        <begin position="595"/>
        <end position="622"/>
    </location>
</feature>
<accession>A0AAV7F4L5</accession>
<feature type="compositionally biased region" description="Low complexity" evidence="3">
    <location>
        <begin position="32"/>
        <end position="44"/>
    </location>
</feature>
<evidence type="ECO:0000256" key="1">
    <source>
        <dbReference type="ARBA" id="ARBA00022737"/>
    </source>
</evidence>
<keyword evidence="1" id="KW-0677">Repeat</keyword>
<evidence type="ECO:0000256" key="3">
    <source>
        <dbReference type="SAM" id="MobiDB-lite"/>
    </source>
</evidence>
<feature type="domain" description="K Homology" evidence="4">
    <location>
        <begin position="250"/>
        <end position="324"/>
    </location>
</feature>
<dbReference type="SUPFAM" id="SSF54791">
    <property type="entry name" value="Eukaryotic type KH-domain (KH-domain type I)"/>
    <property type="match status" value="2"/>
</dbReference>
<reference evidence="5 6" key="1">
    <citation type="submission" date="2021-07" db="EMBL/GenBank/DDBJ databases">
        <title>The Aristolochia fimbriata genome: insights into angiosperm evolution, floral development and chemical biosynthesis.</title>
        <authorList>
            <person name="Jiao Y."/>
        </authorList>
    </citation>
    <scope>NUCLEOTIDE SEQUENCE [LARGE SCALE GENOMIC DNA]</scope>
    <source>
        <strain evidence="5">IBCAS-2021</strain>
        <tissue evidence="5">Leaf</tissue>
    </source>
</reference>
<dbReference type="Proteomes" id="UP000825729">
    <property type="component" value="Unassembled WGS sequence"/>
</dbReference>
<protein>
    <recommendedName>
        <fullName evidence="4">K Homology domain-containing protein</fullName>
    </recommendedName>
</protein>
<dbReference type="EMBL" id="JAINDJ010000002">
    <property type="protein sequence ID" value="KAG9455604.1"/>
    <property type="molecule type" value="Genomic_DNA"/>
</dbReference>
<dbReference type="GO" id="GO:0003723">
    <property type="term" value="F:RNA binding"/>
    <property type="evidence" value="ECO:0007669"/>
    <property type="project" value="UniProtKB-UniRule"/>
</dbReference>
<organism evidence="5 6">
    <name type="scientific">Aristolochia fimbriata</name>
    <name type="common">White veined hardy Dutchman's pipe vine</name>
    <dbReference type="NCBI Taxonomy" id="158543"/>
    <lineage>
        <taxon>Eukaryota</taxon>
        <taxon>Viridiplantae</taxon>
        <taxon>Streptophyta</taxon>
        <taxon>Embryophyta</taxon>
        <taxon>Tracheophyta</taxon>
        <taxon>Spermatophyta</taxon>
        <taxon>Magnoliopsida</taxon>
        <taxon>Magnoliidae</taxon>
        <taxon>Piperales</taxon>
        <taxon>Aristolochiaceae</taxon>
        <taxon>Aristolochia</taxon>
    </lineage>
</organism>
<evidence type="ECO:0000259" key="4">
    <source>
        <dbReference type="SMART" id="SM00322"/>
    </source>
</evidence>
<comment type="caution">
    <text evidence="5">The sequence shown here is derived from an EMBL/GenBank/DDBJ whole genome shotgun (WGS) entry which is preliminary data.</text>
</comment>
<feature type="compositionally biased region" description="Basic and acidic residues" evidence="3">
    <location>
        <begin position="62"/>
        <end position="77"/>
    </location>
</feature>
<dbReference type="InterPro" id="IPR036612">
    <property type="entry name" value="KH_dom_type_1_sf"/>
</dbReference>
<dbReference type="Gene3D" id="3.30.1370.10">
    <property type="entry name" value="K Homology domain, type 1"/>
    <property type="match status" value="2"/>
</dbReference>
<keyword evidence="2" id="KW-0694">RNA-binding</keyword>
<proteinExistence type="predicted"/>
<evidence type="ECO:0000313" key="5">
    <source>
        <dbReference type="EMBL" id="KAG9455604.1"/>
    </source>
</evidence>
<feature type="compositionally biased region" description="Low complexity" evidence="3">
    <location>
        <begin position="654"/>
        <end position="671"/>
    </location>
</feature>
<dbReference type="AlphaFoldDB" id="A0AAV7F4L5"/>
<dbReference type="CDD" id="cd00105">
    <property type="entry name" value="KH-I"/>
    <property type="match status" value="1"/>
</dbReference>
<feature type="compositionally biased region" description="Low complexity" evidence="3">
    <location>
        <begin position="425"/>
        <end position="440"/>
    </location>
</feature>
<feature type="compositionally biased region" description="Polar residues" evidence="3">
    <location>
        <begin position="449"/>
        <end position="475"/>
    </location>
</feature>
<keyword evidence="6" id="KW-1185">Reference proteome</keyword>
<feature type="compositionally biased region" description="Acidic residues" evidence="3">
    <location>
        <begin position="51"/>
        <end position="61"/>
    </location>
</feature>